<feature type="compositionally biased region" description="Polar residues" evidence="1">
    <location>
        <begin position="250"/>
        <end position="265"/>
    </location>
</feature>
<dbReference type="Gene3D" id="3.10.260.10">
    <property type="entry name" value="Transcription regulator HTH, APSES-type DNA-binding domain"/>
    <property type="match status" value="1"/>
</dbReference>
<dbReference type="InterPro" id="IPR051642">
    <property type="entry name" value="SWI6-like"/>
</dbReference>
<evidence type="ECO:0000313" key="4">
    <source>
        <dbReference type="Proteomes" id="UP000076874"/>
    </source>
</evidence>
<feature type="region of interest" description="Disordered" evidence="1">
    <location>
        <begin position="380"/>
        <end position="399"/>
    </location>
</feature>
<feature type="compositionally biased region" description="Polar residues" evidence="1">
    <location>
        <begin position="655"/>
        <end position="665"/>
    </location>
</feature>
<feature type="domain" description="HTH APSES-type" evidence="2">
    <location>
        <begin position="94"/>
        <end position="214"/>
    </location>
</feature>
<protein>
    <submittedName>
        <fullName evidence="3">APSES transcription factor Xbp1</fullName>
    </submittedName>
</protein>
<dbReference type="SUPFAM" id="SSF54616">
    <property type="entry name" value="DNA-binding domain of Mlu1-box binding protein MBP1"/>
    <property type="match status" value="1"/>
</dbReference>
<dbReference type="InterPro" id="IPR003163">
    <property type="entry name" value="Tscrpt_reg_HTH_APSES-type"/>
</dbReference>
<dbReference type="AlphaFoldDB" id="A0A167Y1N3"/>
<feature type="compositionally biased region" description="Polar residues" evidence="1">
    <location>
        <begin position="767"/>
        <end position="783"/>
    </location>
</feature>
<proteinExistence type="predicted"/>
<feature type="region of interest" description="Disordered" evidence="1">
    <location>
        <begin position="1"/>
        <end position="38"/>
    </location>
</feature>
<dbReference type="PANTHER" id="PTHR43828">
    <property type="entry name" value="ASPARAGINASE"/>
    <property type="match status" value="1"/>
</dbReference>
<comment type="caution">
    <text evidence="3">The sequence shown here is derived from an EMBL/GenBank/DDBJ whole genome shotgun (WGS) entry which is preliminary data.</text>
</comment>
<evidence type="ECO:0000259" key="2">
    <source>
        <dbReference type="PROSITE" id="PS51299"/>
    </source>
</evidence>
<feature type="compositionally biased region" description="Basic and acidic residues" evidence="1">
    <location>
        <begin position="588"/>
        <end position="599"/>
    </location>
</feature>
<dbReference type="EMBL" id="AZHD01000003">
    <property type="protein sequence ID" value="OAA65715.1"/>
    <property type="molecule type" value="Genomic_DNA"/>
</dbReference>
<dbReference type="InterPro" id="IPR036887">
    <property type="entry name" value="HTH_APSES_sf"/>
</dbReference>
<dbReference type="GO" id="GO:0000981">
    <property type="term" value="F:DNA-binding transcription factor activity, RNA polymerase II-specific"/>
    <property type="evidence" value="ECO:0007669"/>
    <property type="project" value="UniProtKB-ARBA"/>
</dbReference>
<dbReference type="PANTHER" id="PTHR43828:SF5">
    <property type="entry name" value="TRANSCRIPTIONAL REPRESSOR XBP1"/>
    <property type="match status" value="1"/>
</dbReference>
<feature type="region of interest" description="Disordered" evidence="1">
    <location>
        <begin position="290"/>
        <end position="325"/>
    </location>
</feature>
<feature type="region of interest" description="Disordered" evidence="1">
    <location>
        <begin position="738"/>
        <end position="801"/>
    </location>
</feature>
<sequence>MASASTRYHDQPGRTNQHHAASQEHQQPQQQQQQQAPNGRIEFVRAPPKGLVRFRPFETNLDAAAKRAMQPFRVSPFGEIEEYCRHIPYASGRRDFHDRTGREAFEVFQYVFYLPGEENGDGYHVMWDYNIGLVRITPFFKCCGYNKTMPGKMLNVNPGLRNITHSITGGSIFAQGYWMEYSCARAVCATFCYNIAGALIPLFGPQFPAQCVPPQSPDFGRMAISPAIVAEGTRDQERMRRLTLDAAADSSDTNNESSRNIVNTENLRRHMTGVTVQATGHSTQPPIYPWYGPQEQRQQQQQQQQQHQQYHHHYRHHSYQQETQRFRQSSGIAVSNQTAIEPWRRLPEPFATGASVVAPSAPRALKLMEYTPVSGIERDEQGAARPAATTTQNGMLPSPVENERLPPLSCIGSLPPLASSFPPLPPLRGSGHEYAYRGQHQGADCQGGPMHVHYAGLNDRDTTATVAQHRPTTAGEALCLLDRHFAQPSDGGRSASPDACLPRTLGVVQASPEQQQQHVCILPRLYPSSRQQQQQQQVAHAATGADPPASMQAPRRTDDAGEPPNSFSLLLGAADRRPTATAINAGPQHEETDDRAGDTREDDENERLASYACYPSPPQLPPRSKAAPQKDVRQDQDGKTAERCSPADGSGAKDQGTQDFGSMTEPQPYYAKCEKAFLGHHGGAQAKSPLPPPPSSLSLSPSSPPQPPPSLTQSSPWHQNDVDAAKLLVSFSVRIQDDSSKAGAANTDDGITAAGAAEMPVRRRSTRITLSRNRNQRSDTSIASILCEETNPRKKRRVVSP</sequence>
<accession>A0A167Y1N3</accession>
<name>A0A167Y1N3_9HYPO</name>
<feature type="compositionally biased region" description="Low complexity" evidence="1">
    <location>
        <begin position="294"/>
        <end position="308"/>
    </location>
</feature>
<evidence type="ECO:0000313" key="3">
    <source>
        <dbReference type="EMBL" id="OAA65715.1"/>
    </source>
</evidence>
<reference evidence="3 4" key="1">
    <citation type="journal article" date="2016" name="Genome Biol. Evol.">
        <title>Divergent and convergent evolution of fungal pathogenicity.</title>
        <authorList>
            <person name="Shang Y."/>
            <person name="Xiao G."/>
            <person name="Zheng P."/>
            <person name="Cen K."/>
            <person name="Zhan S."/>
            <person name="Wang C."/>
        </authorList>
    </citation>
    <scope>NUCLEOTIDE SEQUENCE [LARGE SCALE GENOMIC DNA]</scope>
    <source>
        <strain evidence="3 4">RCEF 264</strain>
    </source>
</reference>
<feature type="compositionally biased region" description="Basic and acidic residues" evidence="1">
    <location>
        <begin position="628"/>
        <end position="642"/>
    </location>
</feature>
<feature type="region of interest" description="Disordered" evidence="1">
    <location>
        <begin position="531"/>
        <end position="719"/>
    </location>
</feature>
<feature type="compositionally biased region" description="Basic residues" evidence="1">
    <location>
        <begin position="309"/>
        <end position="318"/>
    </location>
</feature>
<organism evidence="3 4">
    <name type="scientific">Niveomyces insectorum RCEF 264</name>
    <dbReference type="NCBI Taxonomy" id="1081102"/>
    <lineage>
        <taxon>Eukaryota</taxon>
        <taxon>Fungi</taxon>
        <taxon>Dikarya</taxon>
        <taxon>Ascomycota</taxon>
        <taxon>Pezizomycotina</taxon>
        <taxon>Sordariomycetes</taxon>
        <taxon>Hypocreomycetidae</taxon>
        <taxon>Hypocreales</taxon>
        <taxon>Cordycipitaceae</taxon>
        <taxon>Niveomyces</taxon>
    </lineage>
</organism>
<feature type="compositionally biased region" description="Low complexity" evidence="1">
    <location>
        <begin position="18"/>
        <end position="36"/>
    </location>
</feature>
<gene>
    <name evidence="3" type="ORF">SPI_02502</name>
</gene>
<dbReference type="GO" id="GO:0003677">
    <property type="term" value="F:DNA binding"/>
    <property type="evidence" value="ECO:0007669"/>
    <property type="project" value="InterPro"/>
</dbReference>
<dbReference type="PROSITE" id="PS51299">
    <property type="entry name" value="HTH_APSES"/>
    <property type="match status" value="1"/>
</dbReference>
<dbReference type="Proteomes" id="UP000076874">
    <property type="component" value="Unassembled WGS sequence"/>
</dbReference>
<keyword evidence="4" id="KW-1185">Reference proteome</keyword>
<dbReference type="GO" id="GO:0030907">
    <property type="term" value="C:MBF transcription complex"/>
    <property type="evidence" value="ECO:0007669"/>
    <property type="project" value="TreeGrafter"/>
</dbReference>
<dbReference type="STRING" id="1081102.A0A167Y1N3"/>
<feature type="region of interest" description="Disordered" evidence="1">
    <location>
        <begin position="245"/>
        <end position="265"/>
    </location>
</feature>
<evidence type="ECO:0000256" key="1">
    <source>
        <dbReference type="SAM" id="MobiDB-lite"/>
    </source>
</evidence>
<dbReference type="GO" id="GO:0033309">
    <property type="term" value="C:SBF transcription complex"/>
    <property type="evidence" value="ECO:0007669"/>
    <property type="project" value="TreeGrafter"/>
</dbReference>
<dbReference type="OrthoDB" id="5562739at2759"/>